<evidence type="ECO:0000313" key="9">
    <source>
        <dbReference type="Proteomes" id="UP000193926"/>
    </source>
</evidence>
<keyword evidence="9" id="KW-1185">Reference proteome</keyword>
<dbReference type="Pfam" id="PF13531">
    <property type="entry name" value="SBP_bac_11"/>
    <property type="match status" value="1"/>
</dbReference>
<evidence type="ECO:0000256" key="5">
    <source>
        <dbReference type="ARBA" id="ARBA00062515"/>
    </source>
</evidence>
<dbReference type="STRING" id="1123756.MGEO_18125"/>
<evidence type="ECO:0008006" key="10">
    <source>
        <dbReference type="Google" id="ProtNLM"/>
    </source>
</evidence>
<accession>A0A1X4NFC9</accession>
<feature type="binding site" evidence="6">
    <location>
        <position position="144"/>
    </location>
    <ligand>
        <name>molybdate</name>
        <dbReference type="ChEBI" id="CHEBI:36264"/>
    </ligand>
</feature>
<dbReference type="EMBL" id="JFKC01000026">
    <property type="protein sequence ID" value="OSQ45633.1"/>
    <property type="molecule type" value="Genomic_DNA"/>
</dbReference>
<keyword evidence="4 7" id="KW-0732">Signal</keyword>
<dbReference type="PIRSF" id="PIRSF004846">
    <property type="entry name" value="ModA"/>
    <property type="match status" value="1"/>
</dbReference>
<keyword evidence="2 6" id="KW-0500">Molybdenum</keyword>
<keyword evidence="3 6" id="KW-0479">Metal-binding</keyword>
<dbReference type="GO" id="GO:0030288">
    <property type="term" value="C:outer membrane-bounded periplasmic space"/>
    <property type="evidence" value="ECO:0007669"/>
    <property type="project" value="TreeGrafter"/>
</dbReference>
<feature type="binding site" evidence="6">
    <location>
        <position position="30"/>
    </location>
    <ligand>
        <name>molybdate</name>
        <dbReference type="ChEBI" id="CHEBI:36264"/>
    </ligand>
</feature>
<dbReference type="SUPFAM" id="SSF53850">
    <property type="entry name" value="Periplasmic binding protein-like II"/>
    <property type="match status" value="1"/>
</dbReference>
<dbReference type="AlphaFoldDB" id="A0A1X4NFC9"/>
<protein>
    <recommendedName>
        <fullName evidence="10">Molybdenum ABC transporter substrate-binding protein</fullName>
    </recommendedName>
</protein>
<feature type="chain" id="PRO_5013185675" description="Molybdenum ABC transporter substrate-binding protein" evidence="7">
    <location>
        <begin position="21"/>
        <end position="257"/>
    </location>
</feature>
<evidence type="ECO:0000256" key="2">
    <source>
        <dbReference type="ARBA" id="ARBA00022505"/>
    </source>
</evidence>
<name>A0A1X4NFC9_9RHOB</name>
<reference evidence="8 9" key="1">
    <citation type="submission" date="2014-03" db="EMBL/GenBank/DDBJ databases">
        <title>The draft genome sequence of Marivita geojedonensis KCTC 23882.</title>
        <authorList>
            <person name="Lai Q."/>
            <person name="Shao Z."/>
        </authorList>
    </citation>
    <scope>NUCLEOTIDE SEQUENCE [LARGE SCALE GENOMIC DNA]</scope>
    <source>
        <strain evidence="8 9">DPG-138</strain>
    </source>
</reference>
<evidence type="ECO:0000256" key="7">
    <source>
        <dbReference type="SAM" id="SignalP"/>
    </source>
</evidence>
<dbReference type="GO" id="GO:1901359">
    <property type="term" value="F:tungstate binding"/>
    <property type="evidence" value="ECO:0007669"/>
    <property type="project" value="UniProtKB-ARBA"/>
</dbReference>
<dbReference type="InterPro" id="IPR050682">
    <property type="entry name" value="ModA/WtpA"/>
</dbReference>
<evidence type="ECO:0000256" key="6">
    <source>
        <dbReference type="PIRSR" id="PIRSR004846-1"/>
    </source>
</evidence>
<feature type="binding site" evidence="6">
    <location>
        <position position="171"/>
    </location>
    <ligand>
        <name>molybdate</name>
        <dbReference type="ChEBI" id="CHEBI:36264"/>
    </ligand>
</feature>
<comment type="subunit">
    <text evidence="5">The complex is composed of two ATP-binding proteins (ModC), two transmembrane proteins (ModB) and a solute-binding protein (ModA).</text>
</comment>
<dbReference type="PANTHER" id="PTHR30632">
    <property type="entry name" value="MOLYBDATE-BINDING PERIPLASMIC PROTEIN"/>
    <property type="match status" value="1"/>
</dbReference>
<dbReference type="Proteomes" id="UP000193926">
    <property type="component" value="Unassembled WGS sequence"/>
</dbReference>
<dbReference type="RefSeq" id="WP_085641042.1">
    <property type="nucleotide sequence ID" value="NZ_JFKC01000026.1"/>
</dbReference>
<evidence type="ECO:0000313" key="8">
    <source>
        <dbReference type="EMBL" id="OSQ45633.1"/>
    </source>
</evidence>
<dbReference type="OrthoDB" id="9785015at2"/>
<comment type="caution">
    <text evidence="8">The sequence shown here is derived from an EMBL/GenBank/DDBJ whole genome shotgun (WGS) entry which is preliminary data.</text>
</comment>
<dbReference type="FunFam" id="3.40.190.10:FF:000035">
    <property type="entry name" value="Molybdate ABC transporter substrate-binding protein"/>
    <property type="match status" value="1"/>
</dbReference>
<comment type="similarity">
    <text evidence="1">Belongs to the bacterial solute-binding protein ModA family.</text>
</comment>
<sequence>MIPLLRATVLLTWLCVPAKAAELTVFAAASLGDAMADLASGWEAETGQTVTLVLAGSSTLARQIDAGAPADVFVSANGEWMDWLAEAGRVLPDSRVDIAANRLVLIAHDPSVQSAGDVTTGTDLPGMLGADGRLAIALPEAVPAGIYAKTALMKLGLWEAVAHRLAPTDNVRAALALVALGEAPLGVVYSTDARAEPRVVVAGQFSEDTHPPIRYPAAVVSDSPAPDTAAAFVQWLTSEDAEVVLESHGFLKPGPGE</sequence>
<gene>
    <name evidence="8" type="ORF">MGEO_18125</name>
</gene>
<dbReference type="Gene3D" id="3.40.190.10">
    <property type="entry name" value="Periplasmic binding protein-like II"/>
    <property type="match status" value="2"/>
</dbReference>
<organism evidence="8 9">
    <name type="scientific">Marivita geojedonensis</name>
    <dbReference type="NCBI Taxonomy" id="1123756"/>
    <lineage>
        <taxon>Bacteria</taxon>
        <taxon>Pseudomonadati</taxon>
        <taxon>Pseudomonadota</taxon>
        <taxon>Alphaproteobacteria</taxon>
        <taxon>Rhodobacterales</taxon>
        <taxon>Roseobacteraceae</taxon>
        <taxon>Marivita</taxon>
    </lineage>
</organism>
<feature type="binding site" evidence="6">
    <location>
        <position position="189"/>
    </location>
    <ligand>
        <name>molybdate</name>
        <dbReference type="ChEBI" id="CHEBI:36264"/>
    </ligand>
</feature>
<evidence type="ECO:0000256" key="1">
    <source>
        <dbReference type="ARBA" id="ARBA00009175"/>
    </source>
</evidence>
<dbReference type="GO" id="GO:0046872">
    <property type="term" value="F:metal ion binding"/>
    <property type="evidence" value="ECO:0007669"/>
    <property type="project" value="UniProtKB-KW"/>
</dbReference>
<evidence type="ECO:0000256" key="4">
    <source>
        <dbReference type="ARBA" id="ARBA00022729"/>
    </source>
</evidence>
<evidence type="ECO:0000256" key="3">
    <source>
        <dbReference type="ARBA" id="ARBA00022723"/>
    </source>
</evidence>
<feature type="binding site" evidence="6">
    <location>
        <position position="57"/>
    </location>
    <ligand>
        <name>molybdate</name>
        <dbReference type="ChEBI" id="CHEBI:36264"/>
    </ligand>
</feature>
<feature type="signal peptide" evidence="7">
    <location>
        <begin position="1"/>
        <end position="20"/>
    </location>
</feature>
<dbReference type="GO" id="GO:0015689">
    <property type="term" value="P:molybdate ion transport"/>
    <property type="evidence" value="ECO:0007669"/>
    <property type="project" value="InterPro"/>
</dbReference>
<dbReference type="InterPro" id="IPR005950">
    <property type="entry name" value="ModA"/>
</dbReference>
<dbReference type="NCBIfam" id="TIGR01256">
    <property type="entry name" value="modA"/>
    <property type="match status" value="1"/>
</dbReference>
<proteinExistence type="inferred from homology"/>
<dbReference type="GO" id="GO:0030973">
    <property type="term" value="F:molybdate ion binding"/>
    <property type="evidence" value="ECO:0007669"/>
    <property type="project" value="TreeGrafter"/>
</dbReference>
<dbReference type="PANTHER" id="PTHR30632:SF17">
    <property type="entry name" value="MOLYBDATE-BINDING PROTEIN MODA"/>
    <property type="match status" value="1"/>
</dbReference>